<reference evidence="4" key="3">
    <citation type="journal article" date="2017" name="J. Biotechnol.">
        <title>Complete genome sequence of Novosphingobium resinovorum SA1, a versatile xenobiotic-degrading bacterium capable of utilizing sulfanilic acid.</title>
        <authorList>
            <person name="Hegedus B."/>
            <person name="Kos P.B."/>
            <person name="Balint B."/>
            <person name="Maroti G."/>
            <person name="Gan H.M."/>
            <person name="Perei K."/>
            <person name="Rakhely G."/>
        </authorList>
    </citation>
    <scope>NUCLEOTIDE SEQUENCE [LARGE SCALE GENOMIC DNA]</scope>
    <source>
        <strain evidence="4">SA1</strain>
    </source>
</reference>
<dbReference type="PATRIC" id="fig|158500.4.peg.3155"/>
<dbReference type="OrthoDB" id="9767470at2"/>
<protein>
    <submittedName>
        <fullName evidence="2">Putative membrane-anchored-like protein</fullName>
    </submittedName>
</protein>
<evidence type="ECO:0000313" key="1">
    <source>
        <dbReference type="EMBL" id="AOR81288.1"/>
    </source>
</evidence>
<dbReference type="Pfam" id="PF11902">
    <property type="entry name" value="DUF3422"/>
    <property type="match status" value="1"/>
</dbReference>
<sequence>MRFSEHPLRRQIVGEMHLRRFPALELPAMAFQTVRLVDENDREKEWLILEQRCASGLDRNLRHLETEWSANGRLAWERHSEAVTTTLTSTSVSADAQFWSAPDVGPFSDTLQWMETLPGLVIRATHIVVVANDRYAEPVVDRADFHPGHLVSCIIGDSVRIWSHFRIHAGGYGRLVVAANGAADGEVSRSIQRIQELGNYRNLSLLEGTHRSIA</sequence>
<reference evidence="1" key="2">
    <citation type="submission" date="2016-08" db="EMBL/GenBank/DDBJ databases">
        <authorList>
            <person name="Seilhamer J.J."/>
        </authorList>
    </citation>
    <scope>NUCLEOTIDE SEQUENCE [LARGE SCALE GENOMIC DNA]</scope>
    <source>
        <strain evidence="1">SA1</strain>
        <plasmid evidence="1">pSA3</plasmid>
    </source>
</reference>
<proteinExistence type="predicted"/>
<organism evidence="2 3">
    <name type="scientific">Novosphingobium resinovorum</name>
    <dbReference type="NCBI Taxonomy" id="158500"/>
    <lineage>
        <taxon>Bacteria</taxon>
        <taxon>Pseudomonadati</taxon>
        <taxon>Pseudomonadota</taxon>
        <taxon>Alphaproteobacteria</taxon>
        <taxon>Sphingomonadales</taxon>
        <taxon>Sphingomonadaceae</taxon>
        <taxon>Novosphingobium</taxon>
    </lineage>
</organism>
<reference evidence="2 3" key="1">
    <citation type="submission" date="2014-03" db="EMBL/GenBank/DDBJ databases">
        <title>Whole genome sequence of Novosphingobium resinovorum KF1.</title>
        <authorList>
            <person name="Gan H.M."/>
            <person name="Gan H.Y."/>
            <person name="Chew T.H."/>
            <person name="Savka M.A."/>
        </authorList>
    </citation>
    <scope>NUCLEOTIDE SEQUENCE [LARGE SCALE GENOMIC DNA]</scope>
    <source>
        <strain evidence="2 3">KF1</strain>
    </source>
</reference>
<dbReference type="EMBL" id="JFYZ01000014">
    <property type="protein sequence ID" value="EZP81032.1"/>
    <property type="molecule type" value="Genomic_DNA"/>
</dbReference>
<dbReference type="eggNOG" id="COG4949">
    <property type="taxonomic scope" value="Bacteria"/>
</dbReference>
<dbReference type="InterPro" id="IPR021830">
    <property type="entry name" value="DUF3422"/>
</dbReference>
<dbReference type="Proteomes" id="UP000024329">
    <property type="component" value="Unassembled WGS sequence"/>
</dbReference>
<evidence type="ECO:0000313" key="2">
    <source>
        <dbReference type="EMBL" id="EZP81032.1"/>
    </source>
</evidence>
<accession>A0A031JXD2</accession>
<keyword evidence="1" id="KW-0614">Plasmid</keyword>
<gene>
    <name evidence="1" type="ORF">BES08_31075</name>
    <name evidence="2" type="ORF">BV97_03086</name>
</gene>
<dbReference type="Proteomes" id="UP000094626">
    <property type="component" value="Plasmid pSA3"/>
</dbReference>
<geneLocation type="plasmid" evidence="1 4">
    <name>pSA3</name>
</geneLocation>
<dbReference type="EMBL" id="CP017078">
    <property type="protein sequence ID" value="AOR81288.1"/>
    <property type="molecule type" value="Genomic_DNA"/>
</dbReference>
<dbReference type="KEGG" id="nre:BES08_31075"/>
<name>A0A031JXD2_9SPHN</name>
<keyword evidence="4" id="KW-1185">Reference proteome</keyword>
<evidence type="ECO:0000313" key="4">
    <source>
        <dbReference type="Proteomes" id="UP000094626"/>
    </source>
</evidence>
<dbReference type="RefSeq" id="WP_036526774.1">
    <property type="nucleotide sequence ID" value="NZ_CP017078.1"/>
</dbReference>
<dbReference type="AlphaFoldDB" id="A0A031JXD2"/>
<evidence type="ECO:0000313" key="3">
    <source>
        <dbReference type="Proteomes" id="UP000024329"/>
    </source>
</evidence>